<keyword evidence="9 13" id="KW-0694">RNA-binding</keyword>
<keyword evidence="4" id="KW-0963">Cytoplasm</keyword>
<dbReference type="Pfam" id="PF01189">
    <property type="entry name" value="Methyltr_RsmB-F"/>
    <property type="match status" value="1"/>
</dbReference>
<evidence type="ECO:0000256" key="5">
    <source>
        <dbReference type="ARBA" id="ARBA00022552"/>
    </source>
</evidence>
<feature type="binding site" evidence="13">
    <location>
        <position position="308"/>
    </location>
    <ligand>
        <name>S-adenosyl-L-methionine</name>
        <dbReference type="ChEBI" id="CHEBI:59789"/>
    </ligand>
</feature>
<dbReference type="EMBL" id="CP032416">
    <property type="protein sequence ID" value="AYD40015.1"/>
    <property type="molecule type" value="Genomic_DNA"/>
</dbReference>
<dbReference type="PRINTS" id="PR02008">
    <property type="entry name" value="RCMTFAMILY"/>
</dbReference>
<dbReference type="Gene3D" id="1.10.940.10">
    <property type="entry name" value="NusB-like"/>
    <property type="match status" value="1"/>
</dbReference>
<keyword evidence="5" id="KW-0698">rRNA processing</keyword>
<evidence type="ECO:0000259" key="14">
    <source>
        <dbReference type="PROSITE" id="PS51686"/>
    </source>
</evidence>
<evidence type="ECO:0000256" key="13">
    <source>
        <dbReference type="PROSITE-ProRule" id="PRU01023"/>
    </source>
</evidence>
<feature type="domain" description="SAM-dependent MTase RsmB/NOP-type" evidence="14">
    <location>
        <begin position="167"/>
        <end position="440"/>
    </location>
</feature>
<dbReference type="PROSITE" id="PS51686">
    <property type="entry name" value="SAM_MT_RSMB_NOP"/>
    <property type="match status" value="1"/>
</dbReference>
<evidence type="ECO:0000256" key="4">
    <source>
        <dbReference type="ARBA" id="ARBA00022490"/>
    </source>
</evidence>
<dbReference type="Pfam" id="PF22458">
    <property type="entry name" value="RsmF-B_ferredox"/>
    <property type="match status" value="1"/>
</dbReference>
<comment type="caution">
    <text evidence="13">Lacks conserved residue(s) required for the propagation of feature annotation.</text>
</comment>
<organism evidence="15 16">
    <name type="scientific">Clostridium fermenticellae</name>
    <dbReference type="NCBI Taxonomy" id="2068654"/>
    <lineage>
        <taxon>Bacteria</taxon>
        <taxon>Bacillati</taxon>
        <taxon>Bacillota</taxon>
        <taxon>Clostridia</taxon>
        <taxon>Eubacteriales</taxon>
        <taxon>Clostridiaceae</taxon>
        <taxon>Clostridium</taxon>
    </lineage>
</organism>
<evidence type="ECO:0000256" key="7">
    <source>
        <dbReference type="ARBA" id="ARBA00022679"/>
    </source>
</evidence>
<comment type="function">
    <text evidence="1">Specifically methylates the cytosine at position 967 (m5C967) of 16S rRNA.</text>
</comment>
<evidence type="ECO:0000256" key="11">
    <source>
        <dbReference type="ARBA" id="ARBA00031088"/>
    </source>
</evidence>
<dbReference type="GO" id="GO:0008649">
    <property type="term" value="F:rRNA methyltransferase activity"/>
    <property type="evidence" value="ECO:0007669"/>
    <property type="project" value="InterPro"/>
</dbReference>
<comment type="similarity">
    <text evidence="13">Belongs to the class I-like SAM-binding methyltransferase superfamily. RsmB/NOP family.</text>
</comment>
<dbReference type="SUPFAM" id="SSF53335">
    <property type="entry name" value="S-adenosyl-L-methionine-dependent methyltransferases"/>
    <property type="match status" value="1"/>
</dbReference>
<evidence type="ECO:0000256" key="2">
    <source>
        <dbReference type="ARBA" id="ARBA00004496"/>
    </source>
</evidence>
<comment type="catalytic activity">
    <reaction evidence="12">
        <text>cytidine(967) in 16S rRNA + S-adenosyl-L-methionine = 5-methylcytidine(967) in 16S rRNA + S-adenosyl-L-homocysteine + H(+)</text>
        <dbReference type="Rhea" id="RHEA:42748"/>
        <dbReference type="Rhea" id="RHEA-COMP:10219"/>
        <dbReference type="Rhea" id="RHEA-COMP:10220"/>
        <dbReference type="ChEBI" id="CHEBI:15378"/>
        <dbReference type="ChEBI" id="CHEBI:57856"/>
        <dbReference type="ChEBI" id="CHEBI:59789"/>
        <dbReference type="ChEBI" id="CHEBI:74483"/>
        <dbReference type="ChEBI" id="CHEBI:82748"/>
        <dbReference type="EC" id="2.1.1.176"/>
    </reaction>
</comment>
<feature type="binding site" evidence="13">
    <location>
        <position position="326"/>
    </location>
    <ligand>
        <name>S-adenosyl-L-methionine</name>
        <dbReference type="ChEBI" id="CHEBI:59789"/>
    </ligand>
</feature>
<dbReference type="InterPro" id="IPR001678">
    <property type="entry name" value="MeTrfase_RsmB-F_NOP2_dom"/>
</dbReference>
<dbReference type="FunFam" id="3.30.70.1170:FF:000003">
    <property type="entry name" value="16S rRNA (Cytosine(967)-C(5))-methyltransferase RsmB"/>
    <property type="match status" value="1"/>
</dbReference>
<evidence type="ECO:0000256" key="6">
    <source>
        <dbReference type="ARBA" id="ARBA00022603"/>
    </source>
</evidence>
<keyword evidence="6 13" id="KW-0489">Methyltransferase</keyword>
<dbReference type="Proteomes" id="UP000266301">
    <property type="component" value="Chromosome"/>
</dbReference>
<dbReference type="RefSeq" id="WP_119971124.1">
    <property type="nucleotide sequence ID" value="NZ_CP032416.1"/>
</dbReference>
<dbReference type="GO" id="GO:0006355">
    <property type="term" value="P:regulation of DNA-templated transcription"/>
    <property type="evidence" value="ECO:0007669"/>
    <property type="project" value="InterPro"/>
</dbReference>
<dbReference type="OrthoDB" id="9810297at2"/>
<dbReference type="SUPFAM" id="SSF48013">
    <property type="entry name" value="NusB-like"/>
    <property type="match status" value="1"/>
</dbReference>
<accession>A0A386H3E4</accession>
<dbReference type="PANTHER" id="PTHR22807:SF53">
    <property type="entry name" value="RIBOSOMAL RNA SMALL SUBUNIT METHYLTRANSFERASE B-RELATED"/>
    <property type="match status" value="1"/>
</dbReference>
<dbReference type="EC" id="2.1.1.176" evidence="3"/>
<dbReference type="KEGG" id="cfer:D4Z93_05600"/>
<evidence type="ECO:0000256" key="8">
    <source>
        <dbReference type="ARBA" id="ARBA00022691"/>
    </source>
</evidence>
<dbReference type="PANTHER" id="PTHR22807">
    <property type="entry name" value="NOP2 YEAST -RELATED NOL1/NOP2/FMU SUN DOMAIN-CONTAINING"/>
    <property type="match status" value="1"/>
</dbReference>
<evidence type="ECO:0000256" key="9">
    <source>
        <dbReference type="ARBA" id="ARBA00022884"/>
    </source>
</evidence>
<dbReference type="InterPro" id="IPR035926">
    <property type="entry name" value="NusB-like_sf"/>
</dbReference>
<dbReference type="Gene3D" id="3.30.70.1170">
    <property type="entry name" value="Sun protein, domain 3"/>
    <property type="match status" value="1"/>
</dbReference>
<dbReference type="InterPro" id="IPR054728">
    <property type="entry name" value="RsmB-like_ferredoxin"/>
</dbReference>
<evidence type="ECO:0000313" key="16">
    <source>
        <dbReference type="Proteomes" id="UP000266301"/>
    </source>
</evidence>
<evidence type="ECO:0000256" key="12">
    <source>
        <dbReference type="ARBA" id="ARBA00047283"/>
    </source>
</evidence>
<dbReference type="InterPro" id="IPR006027">
    <property type="entry name" value="NusB_RsmB_TIM44"/>
</dbReference>
<feature type="active site" description="Nucleophile" evidence="13">
    <location>
        <position position="379"/>
    </location>
</feature>
<protein>
    <recommendedName>
        <fullName evidence="3">16S rRNA (cytosine(967)-C(5))-methyltransferase</fullName>
        <ecNumber evidence="3">2.1.1.176</ecNumber>
    </recommendedName>
    <alternativeName>
        <fullName evidence="10">16S rRNA m5C967 methyltransferase</fullName>
    </alternativeName>
    <alternativeName>
        <fullName evidence="11">rRNA (cytosine-C(5)-)-methyltransferase RsmB</fullName>
    </alternativeName>
</protein>
<dbReference type="CDD" id="cd02440">
    <property type="entry name" value="AdoMet_MTases"/>
    <property type="match status" value="1"/>
</dbReference>
<feature type="binding site" evidence="13">
    <location>
        <position position="281"/>
    </location>
    <ligand>
        <name>S-adenosyl-L-methionine</name>
        <dbReference type="ChEBI" id="CHEBI:59789"/>
    </ligand>
</feature>
<evidence type="ECO:0000313" key="15">
    <source>
        <dbReference type="EMBL" id="AYD40015.1"/>
    </source>
</evidence>
<dbReference type="InterPro" id="IPR029063">
    <property type="entry name" value="SAM-dependent_MTases_sf"/>
</dbReference>
<evidence type="ECO:0000256" key="1">
    <source>
        <dbReference type="ARBA" id="ARBA00002724"/>
    </source>
</evidence>
<gene>
    <name evidence="15" type="primary">rsmB</name>
    <name evidence="15" type="ORF">D4Z93_05600</name>
</gene>
<keyword evidence="16" id="KW-1185">Reference proteome</keyword>
<keyword evidence="8 13" id="KW-0949">S-adenosyl-L-methionine</keyword>
<dbReference type="InterPro" id="IPR049560">
    <property type="entry name" value="MeTrfase_RsmB-F_NOP2_cat"/>
</dbReference>
<dbReference type="InterPro" id="IPR023267">
    <property type="entry name" value="RCMT"/>
</dbReference>
<dbReference type="InterPro" id="IPR004573">
    <property type="entry name" value="rRNA_ssu_MeTfrase_B"/>
</dbReference>
<dbReference type="GO" id="GO:0003723">
    <property type="term" value="F:RNA binding"/>
    <property type="evidence" value="ECO:0007669"/>
    <property type="project" value="UniProtKB-UniRule"/>
</dbReference>
<dbReference type="FunFam" id="3.40.50.150:FF:000022">
    <property type="entry name" value="Ribosomal RNA small subunit methyltransferase B"/>
    <property type="match status" value="1"/>
</dbReference>
<dbReference type="Pfam" id="PF01029">
    <property type="entry name" value="NusB"/>
    <property type="match status" value="1"/>
</dbReference>
<dbReference type="FunFam" id="1.10.940.10:FF:000006">
    <property type="entry name" value="16S rRNA (Cytosine(967)-C(5))-methyltransferase RsmB"/>
    <property type="match status" value="1"/>
</dbReference>
<keyword evidence="7 13" id="KW-0808">Transferase</keyword>
<dbReference type="GO" id="GO:0005737">
    <property type="term" value="C:cytoplasm"/>
    <property type="evidence" value="ECO:0007669"/>
    <property type="project" value="UniProtKB-SubCell"/>
</dbReference>
<dbReference type="NCBIfam" id="TIGR00563">
    <property type="entry name" value="rsmB"/>
    <property type="match status" value="1"/>
</dbReference>
<reference evidence="15 16" key="1">
    <citation type="journal article" date="2019" name="Int. J. Syst. Evol. Microbiol.">
        <title>Clostridium fermenticellae sp. nov., isolated from the mud in a fermentation cellar for the production of the Chinese liquor, baijiu.</title>
        <authorList>
            <person name="Xu P.X."/>
            <person name="Chai L.J."/>
            <person name="Qiu T."/>
            <person name="Zhang X.J."/>
            <person name="Lu Z.M."/>
            <person name="Xiao C."/>
            <person name="Wang S.T."/>
            <person name="Shen C.H."/>
            <person name="Shi J.S."/>
            <person name="Xu Z.H."/>
        </authorList>
    </citation>
    <scope>NUCLEOTIDE SEQUENCE [LARGE SCALE GENOMIC DNA]</scope>
    <source>
        <strain evidence="15 16">JN500901</strain>
    </source>
</reference>
<evidence type="ECO:0000256" key="10">
    <source>
        <dbReference type="ARBA" id="ARBA00030399"/>
    </source>
</evidence>
<dbReference type="NCBIfam" id="NF011494">
    <property type="entry name" value="PRK14902.1"/>
    <property type="match status" value="1"/>
</dbReference>
<sequence>MNNARNIAVNVLRRVLNEGAYSNIELKKELNYKDIDDRDKALITEIVYGTIKYKYTIDTILKNYIKSGLQKVNIDVLNILRISIYQIRYLDKIPSFAVVNEAVELTKKKAIRNAKFVNAVLRNYIRNMKTDYNYDSPDFELAFKYSFSPWLVKMFLNQYGFETTENILAGLNKTPSVTVRVNDLKTEYDKVYESLTKNGYSIREGKICPEAIVISKGKNIEDNLLFKDGFITVQDESAMLVAPSMDLEENMTVLDLCSAPGTKTSHIAELMKNTGSIFAFDIHANKLSLIRQNLKRLGITDVKCIEADAAKYNPDYEKFGDRVLVDVPCSGFGIISKKPEIKWTKNNESLKSIVRIQKGIISNAAKYVKPGGKLIYSTCTLNRQENEDNIKWFIKKHANFEIEPFYVGKLTNIIYHREGFITILPDEFMDGFFIAKMIRRR</sequence>
<dbReference type="AlphaFoldDB" id="A0A386H3E4"/>
<name>A0A386H3E4_9CLOT</name>
<dbReference type="Gene3D" id="3.40.50.150">
    <property type="entry name" value="Vaccinia Virus protein VP39"/>
    <property type="match status" value="1"/>
</dbReference>
<evidence type="ECO:0000256" key="3">
    <source>
        <dbReference type="ARBA" id="ARBA00012140"/>
    </source>
</evidence>
<comment type="subcellular location">
    <subcellularLocation>
        <location evidence="2">Cytoplasm</location>
    </subcellularLocation>
</comment>
<proteinExistence type="inferred from homology"/>